<keyword evidence="1" id="KW-0812">Transmembrane</keyword>
<evidence type="ECO:0000313" key="2">
    <source>
        <dbReference type="EMBL" id="KAK1758987.1"/>
    </source>
</evidence>
<comment type="caution">
    <text evidence="2">The sequence shown here is derived from an EMBL/GenBank/DDBJ whole genome shotgun (WGS) entry which is preliminary data.</text>
</comment>
<feature type="transmembrane region" description="Helical" evidence="1">
    <location>
        <begin position="115"/>
        <end position="134"/>
    </location>
</feature>
<keyword evidence="1" id="KW-1133">Transmembrane helix</keyword>
<feature type="transmembrane region" description="Helical" evidence="1">
    <location>
        <begin position="324"/>
        <end position="347"/>
    </location>
</feature>
<feature type="transmembrane region" description="Helical" evidence="1">
    <location>
        <begin position="42"/>
        <end position="62"/>
    </location>
</feature>
<feature type="transmembrane region" description="Helical" evidence="1">
    <location>
        <begin position="285"/>
        <end position="303"/>
    </location>
</feature>
<keyword evidence="3" id="KW-1185">Reference proteome</keyword>
<reference evidence="2" key="1">
    <citation type="submission" date="2023-06" db="EMBL/GenBank/DDBJ databases">
        <title>Genome-scale phylogeny and comparative genomics of the fungal order Sordariales.</title>
        <authorList>
            <consortium name="Lawrence Berkeley National Laboratory"/>
            <person name="Hensen N."/>
            <person name="Bonometti L."/>
            <person name="Westerberg I."/>
            <person name="Brannstrom I.O."/>
            <person name="Guillou S."/>
            <person name="Cros-Aarteil S."/>
            <person name="Calhoun S."/>
            <person name="Haridas S."/>
            <person name="Kuo A."/>
            <person name="Mondo S."/>
            <person name="Pangilinan J."/>
            <person name="Riley R."/>
            <person name="Labutti K."/>
            <person name="Andreopoulos B."/>
            <person name="Lipzen A."/>
            <person name="Chen C."/>
            <person name="Yanf M."/>
            <person name="Daum C."/>
            <person name="Ng V."/>
            <person name="Clum A."/>
            <person name="Steindorff A."/>
            <person name="Ohm R."/>
            <person name="Martin F."/>
            <person name="Silar P."/>
            <person name="Natvig D."/>
            <person name="Lalanne C."/>
            <person name="Gautier V."/>
            <person name="Ament-Velasquez S.L."/>
            <person name="Kruys A."/>
            <person name="Hutchinson M.I."/>
            <person name="Powell A.J."/>
            <person name="Barry K."/>
            <person name="Miller A.N."/>
            <person name="Grigoriev I.V."/>
            <person name="Debuchy R."/>
            <person name="Gladieux P."/>
            <person name="Thoren M.H."/>
            <person name="Johannesson H."/>
        </authorList>
    </citation>
    <scope>NUCLEOTIDE SEQUENCE</scope>
    <source>
        <strain evidence="2">PSN4</strain>
    </source>
</reference>
<sequence>METEATTSEVPAVTAYLGLLLCVLAVLTLQPDGHILGFHPSLRIYILSQPILCGVAAFWRFLRVAHFLRNQARWEDFSWENLISATGRGFRNLVTIKHQDPPPEPGRQAWGLSPFWRAVVNLLLFLLATVWGPIKTFTATGLLWTTVWTAYTAYYVVTKLGDFVGQNRAENRPAPPLAPNAPRDPVWIDKCENYSKYVAVPLQLAVFSCVDLRPIHPDKDILKRYEFRFYRLFAHLVSYLIYIYLEQQARDRLHQRFRRRVLAPIPWLFLLVILGYFVFTQNTFTLLYIFVTASIPLVVWILSNIEGNDVRKNLGLVEVPGEHSLLQGFFAFDLFLRLLFFSIYGYVVHYHPEETAKAPWLEWLP</sequence>
<organism evidence="2 3">
    <name type="scientific">Echria macrotheca</name>
    <dbReference type="NCBI Taxonomy" id="438768"/>
    <lineage>
        <taxon>Eukaryota</taxon>
        <taxon>Fungi</taxon>
        <taxon>Dikarya</taxon>
        <taxon>Ascomycota</taxon>
        <taxon>Pezizomycotina</taxon>
        <taxon>Sordariomycetes</taxon>
        <taxon>Sordariomycetidae</taxon>
        <taxon>Sordariales</taxon>
        <taxon>Schizotheciaceae</taxon>
        <taxon>Echria</taxon>
    </lineage>
</organism>
<evidence type="ECO:0000313" key="3">
    <source>
        <dbReference type="Proteomes" id="UP001239445"/>
    </source>
</evidence>
<feature type="transmembrane region" description="Helical" evidence="1">
    <location>
        <begin position="12"/>
        <end position="30"/>
    </location>
</feature>
<gene>
    <name evidence="2" type="ORF">QBC47DRAFT_409787</name>
</gene>
<keyword evidence="1" id="KW-0472">Membrane</keyword>
<feature type="transmembrane region" description="Helical" evidence="1">
    <location>
        <begin position="261"/>
        <end position="279"/>
    </location>
</feature>
<dbReference type="Proteomes" id="UP001239445">
    <property type="component" value="Unassembled WGS sequence"/>
</dbReference>
<accession>A0AAJ0BJ94</accession>
<protein>
    <submittedName>
        <fullName evidence="2">Uncharacterized protein</fullName>
    </submittedName>
</protein>
<proteinExistence type="predicted"/>
<evidence type="ECO:0000256" key="1">
    <source>
        <dbReference type="SAM" id="Phobius"/>
    </source>
</evidence>
<dbReference type="EMBL" id="MU839828">
    <property type="protein sequence ID" value="KAK1758987.1"/>
    <property type="molecule type" value="Genomic_DNA"/>
</dbReference>
<name>A0AAJ0BJ94_9PEZI</name>
<feature type="transmembrane region" description="Helical" evidence="1">
    <location>
        <begin position="227"/>
        <end position="245"/>
    </location>
</feature>
<dbReference type="AlphaFoldDB" id="A0AAJ0BJ94"/>